<accession>A0A5P3VRM8</accession>
<dbReference type="AlphaFoldDB" id="A0A5P3VRM8"/>
<reference evidence="1 2" key="1">
    <citation type="submission" date="2018-09" db="EMBL/GenBank/DDBJ databases">
        <title>Complete genome sequence of Cupriavidus oxalaticus T2, a bacterium capable of phenol tolerance and degradation.</title>
        <authorList>
            <person name="Yan J."/>
        </authorList>
    </citation>
    <scope>NUCLEOTIDE SEQUENCE [LARGE SCALE GENOMIC DNA]</scope>
    <source>
        <strain evidence="1 2">T2</strain>
        <plasmid evidence="1 2">unnamed1</plasmid>
    </source>
</reference>
<evidence type="ECO:0000313" key="2">
    <source>
        <dbReference type="Proteomes" id="UP000325743"/>
    </source>
</evidence>
<evidence type="ECO:0000313" key="1">
    <source>
        <dbReference type="EMBL" id="QEZ48890.1"/>
    </source>
</evidence>
<protein>
    <submittedName>
        <fullName evidence="1">Uncharacterized protein</fullName>
    </submittedName>
</protein>
<proteinExistence type="predicted"/>
<organism evidence="1 2">
    <name type="scientific">Cupriavidus oxalaticus</name>
    <dbReference type="NCBI Taxonomy" id="96344"/>
    <lineage>
        <taxon>Bacteria</taxon>
        <taxon>Pseudomonadati</taxon>
        <taxon>Pseudomonadota</taxon>
        <taxon>Betaproteobacteria</taxon>
        <taxon>Burkholderiales</taxon>
        <taxon>Burkholderiaceae</taxon>
        <taxon>Cupriavidus</taxon>
    </lineage>
</organism>
<gene>
    <name evidence="1" type="ORF">D2917_32010</name>
</gene>
<dbReference type="Proteomes" id="UP000325743">
    <property type="component" value="Plasmid unnamed1"/>
</dbReference>
<keyword evidence="1" id="KW-0614">Plasmid</keyword>
<name>A0A5P3VRM8_9BURK</name>
<sequence length="102" mass="11425">MIRTAGACERPGPLSWASALSHRLRYAAGSRITSQQVDLRFVRENFGRASIATTSTNLCSAEDARHEVTQAQHRIGWSHKAKAQPLESEWHFRTDRDVGFCA</sequence>
<geneLocation type="plasmid" evidence="1">
    <name>unnamed1</name>
</geneLocation>
<dbReference type="EMBL" id="CP032520">
    <property type="protein sequence ID" value="QEZ48890.1"/>
    <property type="molecule type" value="Genomic_DNA"/>
</dbReference>